<evidence type="ECO:0000256" key="2">
    <source>
        <dbReference type="ARBA" id="ARBA00022475"/>
    </source>
</evidence>
<feature type="domain" description="ABC3 transporter permease C-terminal" evidence="7">
    <location>
        <begin position="684"/>
        <end position="797"/>
    </location>
</feature>
<proteinExistence type="predicted"/>
<feature type="transmembrane region" description="Helical" evidence="6">
    <location>
        <begin position="290"/>
        <end position="311"/>
    </location>
</feature>
<dbReference type="PROSITE" id="PS51257">
    <property type="entry name" value="PROKAR_LIPOPROTEIN"/>
    <property type="match status" value="1"/>
</dbReference>
<organism evidence="9 10">
    <name type="scientific">Splendidivirga corallicola</name>
    <dbReference type="NCBI Taxonomy" id="3051826"/>
    <lineage>
        <taxon>Bacteria</taxon>
        <taxon>Pseudomonadati</taxon>
        <taxon>Bacteroidota</taxon>
        <taxon>Cytophagia</taxon>
        <taxon>Cytophagales</taxon>
        <taxon>Splendidivirgaceae</taxon>
        <taxon>Splendidivirga</taxon>
    </lineage>
</organism>
<dbReference type="Proteomes" id="UP001172082">
    <property type="component" value="Unassembled WGS sequence"/>
</dbReference>
<dbReference type="EMBL" id="JAUJEA010000012">
    <property type="protein sequence ID" value="MDN5204732.1"/>
    <property type="molecule type" value="Genomic_DNA"/>
</dbReference>
<feature type="transmembrane region" description="Helical" evidence="6">
    <location>
        <begin position="767"/>
        <end position="787"/>
    </location>
</feature>
<reference evidence="9" key="1">
    <citation type="submission" date="2023-06" db="EMBL/GenBank/DDBJ databases">
        <title>Genomic of Parafulvivirga corallium.</title>
        <authorList>
            <person name="Wang G."/>
        </authorList>
    </citation>
    <scope>NUCLEOTIDE SEQUENCE</scope>
    <source>
        <strain evidence="9">BMA10</strain>
    </source>
</reference>
<feature type="transmembrane region" description="Helical" evidence="6">
    <location>
        <begin position="386"/>
        <end position="410"/>
    </location>
</feature>
<dbReference type="PANTHER" id="PTHR30572:SF18">
    <property type="entry name" value="ABC-TYPE MACROLIDE FAMILY EXPORT SYSTEM PERMEASE COMPONENT 2"/>
    <property type="match status" value="1"/>
</dbReference>
<dbReference type="InterPro" id="IPR003838">
    <property type="entry name" value="ABC3_permease_C"/>
</dbReference>
<feature type="transmembrane region" description="Helical" evidence="6">
    <location>
        <begin position="717"/>
        <end position="747"/>
    </location>
</feature>
<dbReference type="InterPro" id="IPR025857">
    <property type="entry name" value="MacB_PCD"/>
</dbReference>
<feature type="domain" description="ABC3 transporter permease C-terminal" evidence="7">
    <location>
        <begin position="295"/>
        <end position="398"/>
    </location>
</feature>
<evidence type="ECO:0000256" key="1">
    <source>
        <dbReference type="ARBA" id="ARBA00004651"/>
    </source>
</evidence>
<protein>
    <submittedName>
        <fullName evidence="9">ABC transporter permease</fullName>
    </submittedName>
</protein>
<evidence type="ECO:0000256" key="6">
    <source>
        <dbReference type="SAM" id="Phobius"/>
    </source>
</evidence>
<name>A0ABT8KVC3_9BACT</name>
<evidence type="ECO:0000256" key="4">
    <source>
        <dbReference type="ARBA" id="ARBA00022989"/>
    </source>
</evidence>
<evidence type="ECO:0000259" key="8">
    <source>
        <dbReference type="Pfam" id="PF12704"/>
    </source>
</evidence>
<evidence type="ECO:0000313" key="9">
    <source>
        <dbReference type="EMBL" id="MDN5204732.1"/>
    </source>
</evidence>
<sequence length="804" mass="91160">MFENHIKIAFRNLSKSKVYSFINIFGLALGMAACLLIIQYVNFELSFDGFHAKNPNIYRIRFDRIYPEKHDKSAGATAFVGPALKDEFPEVVAYSKIWGTRHISNVMSYGTKSFNEQDLYYADSAFLNIFSYELIQGDPVTALAEPYSIVLTERTAKKYFGEEDPLGKELVYSGSWGKANYLVTGVAKDMPENTHLKFETLISFKTLVQHTEGSAHDSYGWNAFQTYILLRPGTNYLEVEEKLPSFVNKHYENLQQNNIKAKLYLQPIQDIHLHSNLRFEPGINGNAQTVYFLLIIAIFILVIAWVNYINLSTARAIDRSKEVAVRKVSGAKRIQLIKQFLFEAMMINTISLVIALTMLQLSWPFFKDLIGKDIGIALWSNISLQMNLLIVFLIGSILSGLYPAFVLSSFDPIRMLKQRGSKVGNVFDLRKILVVFQFVISIILIAGTLTVFQQLSFMRNQELGMSIEETVVVKGAGYDATYQVKLDNFRNRILGYANVYGMTNSTSIPGGEITWVNNSVRWDQNPETDLNSIPFIGVNEDFVSTFQMKLIFGRDFSREQDDGKQRVILTKTASELLGFQKPSQAVNEKIVDGNVTYDVIGVIENFHQKSLNEHFQPIIFRYVPIANSFYSIKVNPENIKASITAIENAYKEIFPENPFEFFFLDEYYGQQYSADQRFGQVFSTFSILAILIAGMGLFGLSSFIIAKRTKEIGIRKILGASVTHVFVMLSSGFLRLSFIAACIALPLAYIGLRKWLDQYPFKIELGWNLMVIPALMVIAITLMTITYQTIKAAIANPVDALRYE</sequence>
<evidence type="ECO:0000259" key="7">
    <source>
        <dbReference type="Pfam" id="PF02687"/>
    </source>
</evidence>
<feature type="transmembrane region" description="Helical" evidence="6">
    <location>
        <begin position="681"/>
        <end position="705"/>
    </location>
</feature>
<dbReference type="Pfam" id="PF02687">
    <property type="entry name" value="FtsX"/>
    <property type="match status" value="2"/>
</dbReference>
<keyword evidence="3 6" id="KW-0812">Transmembrane</keyword>
<comment type="caution">
    <text evidence="9">The sequence shown here is derived from an EMBL/GenBank/DDBJ whole genome shotgun (WGS) entry which is preliminary data.</text>
</comment>
<feature type="transmembrane region" description="Helical" evidence="6">
    <location>
        <begin position="340"/>
        <end position="366"/>
    </location>
</feature>
<accession>A0ABT8KVC3</accession>
<evidence type="ECO:0000256" key="3">
    <source>
        <dbReference type="ARBA" id="ARBA00022692"/>
    </source>
</evidence>
<evidence type="ECO:0000256" key="5">
    <source>
        <dbReference type="ARBA" id="ARBA00023136"/>
    </source>
</evidence>
<keyword evidence="2" id="KW-1003">Cell membrane</keyword>
<gene>
    <name evidence="9" type="ORF">QQ008_25300</name>
</gene>
<comment type="subcellular location">
    <subcellularLocation>
        <location evidence="1">Cell membrane</location>
        <topology evidence="1">Multi-pass membrane protein</topology>
    </subcellularLocation>
</comment>
<feature type="transmembrane region" description="Helical" evidence="6">
    <location>
        <begin position="21"/>
        <end position="41"/>
    </location>
</feature>
<dbReference type="PANTHER" id="PTHR30572">
    <property type="entry name" value="MEMBRANE COMPONENT OF TRANSPORTER-RELATED"/>
    <property type="match status" value="1"/>
</dbReference>
<feature type="domain" description="MacB-like periplasmic core" evidence="8">
    <location>
        <begin position="20"/>
        <end position="243"/>
    </location>
</feature>
<feature type="transmembrane region" description="Helical" evidence="6">
    <location>
        <begin position="431"/>
        <end position="452"/>
    </location>
</feature>
<dbReference type="InterPro" id="IPR050250">
    <property type="entry name" value="Macrolide_Exporter_MacB"/>
</dbReference>
<keyword evidence="4 6" id="KW-1133">Transmembrane helix</keyword>
<evidence type="ECO:0000313" key="10">
    <source>
        <dbReference type="Proteomes" id="UP001172082"/>
    </source>
</evidence>
<feature type="domain" description="MacB-like periplasmic core" evidence="8">
    <location>
        <begin position="439"/>
        <end position="609"/>
    </location>
</feature>
<keyword evidence="10" id="KW-1185">Reference proteome</keyword>
<keyword evidence="5 6" id="KW-0472">Membrane</keyword>
<dbReference type="RefSeq" id="WP_346754755.1">
    <property type="nucleotide sequence ID" value="NZ_JAUJEA010000012.1"/>
</dbReference>
<dbReference type="Pfam" id="PF12704">
    <property type="entry name" value="MacB_PCD"/>
    <property type="match status" value="2"/>
</dbReference>